<proteinExistence type="predicted"/>
<evidence type="ECO:0000313" key="1">
    <source>
        <dbReference type="EMBL" id="KAA2217431.1"/>
    </source>
</evidence>
<dbReference type="RefSeq" id="WP_154920114.1">
    <property type="nucleotide sequence ID" value="NZ_VUOE01000002.1"/>
</dbReference>
<name>A0A5B2TRX7_9FLAO</name>
<dbReference type="InterPro" id="IPR036196">
    <property type="entry name" value="Ptyr_pPase_sf"/>
</dbReference>
<dbReference type="EMBL" id="VUOE01000002">
    <property type="protein sequence ID" value="KAA2217431.1"/>
    <property type="molecule type" value="Genomic_DNA"/>
</dbReference>
<dbReference type="Gene3D" id="3.40.50.2300">
    <property type="match status" value="1"/>
</dbReference>
<accession>A0A5B2TRX7</accession>
<organism evidence="1 2">
    <name type="scientific">Maribacter flavus</name>
    <dbReference type="NCBI Taxonomy" id="1658664"/>
    <lineage>
        <taxon>Bacteria</taxon>
        <taxon>Pseudomonadati</taxon>
        <taxon>Bacteroidota</taxon>
        <taxon>Flavobacteriia</taxon>
        <taxon>Flavobacteriales</taxon>
        <taxon>Flavobacteriaceae</taxon>
        <taxon>Maribacter</taxon>
    </lineage>
</organism>
<comment type="caution">
    <text evidence="1">The sequence shown here is derived from an EMBL/GenBank/DDBJ whole genome shotgun (WGS) entry which is preliminary data.</text>
</comment>
<evidence type="ECO:0000313" key="2">
    <source>
        <dbReference type="Proteomes" id="UP000323188"/>
    </source>
</evidence>
<dbReference type="AlphaFoldDB" id="A0A5B2TRX7"/>
<dbReference type="Proteomes" id="UP000323188">
    <property type="component" value="Unassembled WGS sequence"/>
</dbReference>
<gene>
    <name evidence="1" type="ORF">F0361_15930</name>
</gene>
<sequence length="161" mass="18295">MASRIYKENRVNENTGLVFIDSNNKTKSQLAAIWLKTGLIKYELGGYNIQSAGIKVANEPLHALATLKQHGFKVSNASDKKLYSYTINFGSDSWNVYYKDLSSLRNLEKSLKVFVEDNLEMGDDPMQVYVPLDSPETIAKEMLYVASRIDYLTQSQKQKEL</sequence>
<protein>
    <submittedName>
        <fullName evidence="1">Uncharacterized protein</fullName>
    </submittedName>
</protein>
<reference evidence="1 2" key="1">
    <citation type="submission" date="2019-09" db="EMBL/GenBank/DDBJ databases">
        <authorList>
            <person name="Khan S.A."/>
            <person name="Jeon C.O."/>
            <person name="Chun B.H."/>
            <person name="Jeong S.E."/>
        </authorList>
    </citation>
    <scope>NUCLEOTIDE SEQUENCE [LARGE SCALE GENOMIC DNA]</scope>
    <source>
        <strain evidence="1 2">KCTC 42508</strain>
    </source>
</reference>
<dbReference type="SUPFAM" id="SSF52788">
    <property type="entry name" value="Phosphotyrosine protein phosphatases I"/>
    <property type="match status" value="1"/>
</dbReference>